<evidence type="ECO:0000313" key="2">
    <source>
        <dbReference type="EMBL" id="MCH1625899.1"/>
    </source>
</evidence>
<dbReference type="InterPro" id="IPR003672">
    <property type="entry name" value="CobN/Mg_chltase"/>
</dbReference>
<dbReference type="PANTHER" id="PTHR44119:SF4">
    <property type="entry name" value="AEROBIC COBALTOCHELATASE SUBUNIT COBN"/>
    <property type="match status" value="1"/>
</dbReference>
<dbReference type="PANTHER" id="PTHR44119">
    <property type="entry name" value="MAGNESIUM-CHELATASE SUBUNIT CHLH, CHLOROPLASTIC"/>
    <property type="match status" value="1"/>
</dbReference>
<dbReference type="AlphaFoldDB" id="A0AAW5EAV8"/>
<dbReference type="CDD" id="cd10150">
    <property type="entry name" value="CobN_like"/>
    <property type="match status" value="1"/>
</dbReference>
<dbReference type="Proteomes" id="UP001431131">
    <property type="component" value="Unassembled WGS sequence"/>
</dbReference>
<reference evidence="2" key="1">
    <citation type="submission" date="2022-02" db="EMBL/GenBank/DDBJ databases">
        <title>Fredinandcohnia quinoae sp. nov. isolated from Chenopodium quinoa seeds.</title>
        <authorList>
            <person name="Saati-Santamaria Z."/>
            <person name="Flores-Felix J.D."/>
            <person name="Igual J.M."/>
            <person name="Velazquez E."/>
            <person name="Garcia-Fraile P."/>
            <person name="Martinez-Molina E."/>
        </authorList>
    </citation>
    <scope>NUCLEOTIDE SEQUENCE</scope>
    <source>
        <strain evidence="2">SECRCQ15</strain>
    </source>
</reference>
<evidence type="ECO:0000259" key="1">
    <source>
        <dbReference type="Pfam" id="PF02514"/>
    </source>
</evidence>
<protein>
    <submittedName>
        <fullName evidence="2">Cobaltochelatase subunit CobN</fullName>
    </submittedName>
</protein>
<keyword evidence="3" id="KW-1185">Reference proteome</keyword>
<name>A0AAW5EAV8_9BACI</name>
<feature type="domain" description="CobN/magnesium chelatase" evidence="1">
    <location>
        <begin position="158"/>
        <end position="1229"/>
    </location>
</feature>
<dbReference type="RefSeq" id="WP_240255806.1">
    <property type="nucleotide sequence ID" value="NZ_JAKTTI010000016.1"/>
</dbReference>
<accession>A0AAW5EAV8</accession>
<comment type="caution">
    <text evidence="2">The sequence shown here is derived from an EMBL/GenBank/DDBJ whole genome shotgun (WGS) entry which is preliminary data.</text>
</comment>
<dbReference type="EMBL" id="JAKTTI010000016">
    <property type="protein sequence ID" value="MCH1625899.1"/>
    <property type="molecule type" value="Genomic_DNA"/>
</dbReference>
<gene>
    <name evidence="2" type="ORF">MJG50_11210</name>
</gene>
<organism evidence="2 3">
    <name type="scientific">Fredinandcohnia quinoae</name>
    <dbReference type="NCBI Taxonomy" id="2918902"/>
    <lineage>
        <taxon>Bacteria</taxon>
        <taxon>Bacillati</taxon>
        <taxon>Bacillota</taxon>
        <taxon>Bacilli</taxon>
        <taxon>Bacillales</taxon>
        <taxon>Bacillaceae</taxon>
        <taxon>Fredinandcohnia</taxon>
    </lineage>
</organism>
<proteinExistence type="predicted"/>
<sequence length="1248" mass="142917">MHITIITSAMAILSSLASGFRKFEKTHPDLITLELFDAKGTMLIEEKQARFERAIAKSDFILVELRLCPEEWVARIAECVSLAPKHAEKIFFSLQNPRMGTDFKIGHLYGEDLCQLFEANRKPPVLFSLDNEKTIADLSSQLPLEKRVDFQHLAAIIEYWIYANEEYLIQFLLYIVREYGHVDTHHLPKPYKPIITDNIVIYENKDKRTYSSLVDYVQDYPFDQQKPTIGVIFLGYHFNASNIECVFEIIERLKPIANIIPVLASSIAHLDIERFKQLVTSDHYKVSLLLNFVPFRLGAGPMGGNSHEVIPMLEELGVPIMHPFFITKRTVTTWKDSIQGIDSSEYLTSVMLPELDGSIDTFPVGALMEVEEDTFDFENQKLTLIEERVQYLINRVKKMFTLQKKKNSEKKVAIICYNYPPGEDSIFSASYIDTFESVANILKLLKKEGYHIPDFSKEQLMANFTAGKLVNSGKWNSEETYSGFLRYPVREYEKTTKGDSLARITNDWGTAPGTIMSEDTDFLIPGMILGNIFIGLQPARSTADQVSSSYHDKTLTPHHQYVAFYSWLKENFQADALVHVGTHGTLEFLQGKEVAMSGDCYPDQLVGDLPHIYLYYIGNPSEAMIAKRRTHAVLVSYQTPPYIVGDLYGDYVQLEELLANYTEAKRLDPDRCVLLYDEILKISKQLHFPSTEIDEIEIDLYRMKKSLIPKGLHIFGKGYDETDARNYIKHVLKYDRGTLKSIKRLIAEDQAKDYDVILEKCDKEELDLLEEIEHEIINQFLDKGSFDSRLITSEAIQNRCYESLSFGLTAYHNSKNTHEEEGLVEALQGKYSPVRLAGDIVKSPDILPSGYNLYQFDPRLIPEKTAAERGKTIAENTITQYYDEFGSYPKCTGVVLWGFETSRTQGETIGQILHYLGVRITQARGAFSPQFEIIPIKELGRPRIDVVINITGFFRDIFPNVLDALNQLFLQIAGLDETDDENIFKANTNQIYQLLLQDGYSDEDAFKLATARIFGPSEGAYSTRVTGLVGERNWTEEKDLADGYIKDIQYVYGMDHRGVASEELFKMHLQAVDLVSQIRSNLELEVIDLDHYYEFFGGLSKSVEVERGIKTPVYISDTTGELIQTEDVQVSIERGVRTRLLNPKWIDGLLEHQQHGTQQILERFENMIGLAATTNKVDSWVFSEMHSTYIVDEKRREQLTENNRWAYHSMMERLFESHSRGYWDATEQELEQLKSAYLQLEGSIEGKI</sequence>
<evidence type="ECO:0000313" key="3">
    <source>
        <dbReference type="Proteomes" id="UP001431131"/>
    </source>
</evidence>
<dbReference type="Pfam" id="PF02514">
    <property type="entry name" value="CobN-Mg_chel"/>
    <property type="match status" value="1"/>
</dbReference>